<dbReference type="PANTHER" id="PTHR44591">
    <property type="entry name" value="STRESS RESPONSE REGULATOR PROTEIN 1"/>
    <property type="match status" value="1"/>
</dbReference>
<accession>A0ABV7ZZF5</accession>
<dbReference type="PROSITE" id="PS50110">
    <property type="entry name" value="RESPONSE_REGULATORY"/>
    <property type="match status" value="1"/>
</dbReference>
<dbReference type="Pfam" id="PF00072">
    <property type="entry name" value="Response_reg"/>
    <property type="match status" value="1"/>
</dbReference>
<evidence type="ECO:0000256" key="2">
    <source>
        <dbReference type="PROSITE-ProRule" id="PRU00169"/>
    </source>
</evidence>
<feature type="domain" description="GGDEF" evidence="4">
    <location>
        <begin position="182"/>
        <end position="318"/>
    </location>
</feature>
<gene>
    <name evidence="5" type="ORF">ACFOOG_12415</name>
</gene>
<dbReference type="InterPro" id="IPR050595">
    <property type="entry name" value="Bact_response_regulator"/>
</dbReference>
<organism evidence="5 6">
    <name type="scientific">Saccharospirillum mangrovi</name>
    <dbReference type="NCBI Taxonomy" id="2161747"/>
    <lineage>
        <taxon>Bacteria</taxon>
        <taxon>Pseudomonadati</taxon>
        <taxon>Pseudomonadota</taxon>
        <taxon>Gammaproteobacteria</taxon>
        <taxon>Oceanospirillales</taxon>
        <taxon>Saccharospirillaceae</taxon>
        <taxon>Saccharospirillum</taxon>
    </lineage>
</organism>
<protein>
    <submittedName>
        <fullName evidence="5">Response regulator</fullName>
    </submittedName>
</protein>
<comment type="caution">
    <text evidence="5">The sequence shown here is derived from an EMBL/GenBank/DDBJ whole genome shotgun (WGS) entry which is preliminary data.</text>
</comment>
<dbReference type="InterPro" id="IPR043128">
    <property type="entry name" value="Rev_trsase/Diguanyl_cyclase"/>
</dbReference>
<dbReference type="EMBL" id="JBHRYR010000003">
    <property type="protein sequence ID" value="MFC3853640.1"/>
    <property type="molecule type" value="Genomic_DNA"/>
</dbReference>
<evidence type="ECO:0000259" key="3">
    <source>
        <dbReference type="PROSITE" id="PS50110"/>
    </source>
</evidence>
<dbReference type="Pfam" id="PF00990">
    <property type="entry name" value="GGDEF"/>
    <property type="match status" value="1"/>
</dbReference>
<dbReference type="SMART" id="SM00448">
    <property type="entry name" value="REC"/>
    <property type="match status" value="1"/>
</dbReference>
<dbReference type="InterPro" id="IPR029787">
    <property type="entry name" value="Nucleotide_cyclase"/>
</dbReference>
<dbReference type="InterPro" id="IPR000160">
    <property type="entry name" value="GGDEF_dom"/>
</dbReference>
<name>A0ABV7ZZF5_9GAMM</name>
<proteinExistence type="predicted"/>
<dbReference type="SUPFAM" id="SSF55073">
    <property type="entry name" value="Nucleotide cyclase"/>
    <property type="match status" value="1"/>
</dbReference>
<keyword evidence="1 2" id="KW-0597">Phosphoprotein</keyword>
<evidence type="ECO:0000313" key="5">
    <source>
        <dbReference type="EMBL" id="MFC3853640.1"/>
    </source>
</evidence>
<dbReference type="InterPro" id="IPR001789">
    <property type="entry name" value="Sig_transdc_resp-reg_receiver"/>
</dbReference>
<feature type="domain" description="Response regulatory" evidence="3">
    <location>
        <begin position="6"/>
        <end position="125"/>
    </location>
</feature>
<reference evidence="6" key="1">
    <citation type="journal article" date="2019" name="Int. J. Syst. Evol. Microbiol.">
        <title>The Global Catalogue of Microorganisms (GCM) 10K type strain sequencing project: providing services to taxonomists for standard genome sequencing and annotation.</title>
        <authorList>
            <consortium name="The Broad Institute Genomics Platform"/>
            <consortium name="The Broad Institute Genome Sequencing Center for Infectious Disease"/>
            <person name="Wu L."/>
            <person name="Ma J."/>
        </authorList>
    </citation>
    <scope>NUCLEOTIDE SEQUENCE [LARGE SCALE GENOMIC DNA]</scope>
    <source>
        <strain evidence="6">IBRC 10765</strain>
    </source>
</reference>
<keyword evidence="6" id="KW-1185">Reference proteome</keyword>
<dbReference type="SMART" id="SM00267">
    <property type="entry name" value="GGDEF"/>
    <property type="match status" value="1"/>
</dbReference>
<evidence type="ECO:0000259" key="4">
    <source>
        <dbReference type="PROSITE" id="PS50887"/>
    </source>
</evidence>
<dbReference type="Gene3D" id="3.30.70.270">
    <property type="match status" value="1"/>
</dbReference>
<dbReference type="RefSeq" id="WP_380696987.1">
    <property type="nucleotide sequence ID" value="NZ_JBHRYR010000003.1"/>
</dbReference>
<dbReference type="NCBIfam" id="TIGR00254">
    <property type="entry name" value="GGDEF"/>
    <property type="match status" value="1"/>
</dbReference>
<dbReference type="Gene3D" id="3.40.50.2300">
    <property type="match status" value="1"/>
</dbReference>
<dbReference type="SUPFAM" id="SSF52172">
    <property type="entry name" value="CheY-like"/>
    <property type="match status" value="1"/>
</dbReference>
<dbReference type="PANTHER" id="PTHR44591:SF3">
    <property type="entry name" value="RESPONSE REGULATORY DOMAIN-CONTAINING PROTEIN"/>
    <property type="match status" value="1"/>
</dbReference>
<dbReference type="PROSITE" id="PS50887">
    <property type="entry name" value="GGDEF"/>
    <property type="match status" value="1"/>
</dbReference>
<evidence type="ECO:0000256" key="1">
    <source>
        <dbReference type="ARBA" id="ARBA00022553"/>
    </source>
</evidence>
<evidence type="ECO:0000313" key="6">
    <source>
        <dbReference type="Proteomes" id="UP001595617"/>
    </source>
</evidence>
<dbReference type="Proteomes" id="UP001595617">
    <property type="component" value="Unassembled WGS sequence"/>
</dbReference>
<sequence length="340" mass="38146">MSSSVAILVVDDARFSNAVTVRHLEHAGYNNLRCASHAAEAFQLHTDNPAEIMIVDWRMPVMDGLALMQKVRAWDDDNDRFTYVIMLTAEEGPAAIQSAFDQGVDDFICKTHLHSELVPRVYAAARTALRQNGLISQHRHLNARHQTLRQNTWQDSITLLASPQYTKRFLARSLEHIEARGGAIGLVLIRIDNYATLSHQMADAALAGLLQRVGQHVEQLCRPMDLVARMGRDTFAVVCHSNTIEHFQAGALKRFRHSLHHRSLKTRSGFITIEASSCLISTSSDRGIAPISELWQRAQKALIESAQTQRHVVINWQQEDVHSAAAMRRSAPSGYQQHKV</sequence>
<dbReference type="InterPro" id="IPR011006">
    <property type="entry name" value="CheY-like_superfamily"/>
</dbReference>
<feature type="modified residue" description="4-aspartylphosphate" evidence="2">
    <location>
        <position position="56"/>
    </location>
</feature>